<comment type="pathway">
    <text evidence="11">Porphyrin-containing compound metabolism.</text>
</comment>
<dbReference type="GO" id="GO:0016020">
    <property type="term" value="C:membrane"/>
    <property type="evidence" value="ECO:0007669"/>
    <property type="project" value="UniProtKB-SubCell"/>
</dbReference>
<dbReference type="GO" id="GO:0046872">
    <property type="term" value="F:metal ion binding"/>
    <property type="evidence" value="ECO:0007669"/>
    <property type="project" value="UniProtKB-KW"/>
</dbReference>
<protein>
    <submittedName>
        <fullName evidence="13">Heme A synthase</fullName>
    </submittedName>
</protein>
<keyword evidence="2" id="KW-1003">Cell membrane</keyword>
<evidence type="ECO:0000256" key="4">
    <source>
        <dbReference type="ARBA" id="ARBA00022723"/>
    </source>
</evidence>
<dbReference type="KEGG" id="sarm:DVA86_10450"/>
<dbReference type="EMBL" id="CP031320">
    <property type="protein sequence ID" value="AXK33005.1"/>
    <property type="molecule type" value="Genomic_DNA"/>
</dbReference>
<evidence type="ECO:0000313" key="13">
    <source>
        <dbReference type="EMBL" id="AXK33005.1"/>
    </source>
</evidence>
<evidence type="ECO:0000256" key="8">
    <source>
        <dbReference type="ARBA" id="ARBA00023133"/>
    </source>
</evidence>
<keyword evidence="8" id="KW-0350">Heme biosynthesis</keyword>
<sequence length="332" mass="35015">MPNLLEIARNPIAYTAARWTPTQRTLERATLSSVVMSVVIVVTGGAVRLTGSGLGCETWPKCGEDSLTATAEMGIHGAIEFGNRMLTYVLCAAVGWAIVAARSAKPARTELSRLAWAQFWLVAANGIIGGVTVLTELNPYTVAGHFLLAMTLLSVSTVTWLRAREGDERPRPLVGKAVKQLVAGLTAAGFALVAMGTVVTGSGPHAGDSSDVPRMPVDEQLAAQLHAGLAWVVVALTLALWLVLRAFDAPVGPRARTRELFLVLLSQGVIGYVQYFTELPEVLVGLHLFGSTLVWIAVLRLILSLRERGLPEAPAVPAQATAGAQPVAASSG</sequence>
<name>A0A345XMY9_9ACTN</name>
<evidence type="ECO:0000256" key="2">
    <source>
        <dbReference type="ARBA" id="ARBA00022475"/>
    </source>
</evidence>
<dbReference type="RefSeq" id="WP_208877604.1">
    <property type="nucleotide sequence ID" value="NZ_CP031320.1"/>
</dbReference>
<keyword evidence="3 12" id="KW-0812">Transmembrane</keyword>
<proteinExistence type="predicted"/>
<evidence type="ECO:0000256" key="6">
    <source>
        <dbReference type="ARBA" id="ARBA00023002"/>
    </source>
</evidence>
<evidence type="ECO:0000256" key="11">
    <source>
        <dbReference type="ARBA" id="ARBA00023444"/>
    </source>
</evidence>
<keyword evidence="6" id="KW-0560">Oxidoreductase</keyword>
<evidence type="ECO:0000256" key="1">
    <source>
        <dbReference type="ARBA" id="ARBA00004141"/>
    </source>
</evidence>
<feature type="transmembrane region" description="Helical" evidence="12">
    <location>
        <begin position="221"/>
        <end position="247"/>
    </location>
</feature>
<keyword evidence="10" id="KW-1015">Disulfide bond</keyword>
<dbReference type="GO" id="GO:0016491">
    <property type="term" value="F:oxidoreductase activity"/>
    <property type="evidence" value="ECO:0007669"/>
    <property type="project" value="UniProtKB-KW"/>
</dbReference>
<organism evidence="13 14">
    <name type="scientific">Streptomyces armeniacus</name>
    <dbReference type="NCBI Taxonomy" id="83291"/>
    <lineage>
        <taxon>Bacteria</taxon>
        <taxon>Bacillati</taxon>
        <taxon>Actinomycetota</taxon>
        <taxon>Actinomycetes</taxon>
        <taxon>Kitasatosporales</taxon>
        <taxon>Streptomycetaceae</taxon>
        <taxon>Streptomyces</taxon>
    </lineage>
</organism>
<gene>
    <name evidence="13" type="ORF">DVA86_10450</name>
</gene>
<keyword evidence="5 12" id="KW-1133">Transmembrane helix</keyword>
<dbReference type="Proteomes" id="UP000254425">
    <property type="component" value="Chromosome"/>
</dbReference>
<feature type="transmembrane region" description="Helical" evidence="12">
    <location>
        <begin position="282"/>
        <end position="303"/>
    </location>
</feature>
<dbReference type="PANTHER" id="PTHR35457:SF1">
    <property type="entry name" value="HEME A SYNTHASE"/>
    <property type="match status" value="1"/>
</dbReference>
<keyword evidence="9 12" id="KW-0472">Membrane</keyword>
<dbReference type="GO" id="GO:0006784">
    <property type="term" value="P:heme A biosynthetic process"/>
    <property type="evidence" value="ECO:0007669"/>
    <property type="project" value="InterPro"/>
</dbReference>
<comment type="subcellular location">
    <subcellularLocation>
        <location evidence="1">Membrane</location>
        <topology evidence="1">Multi-pass membrane protein</topology>
    </subcellularLocation>
</comment>
<dbReference type="PANTHER" id="PTHR35457">
    <property type="entry name" value="HEME A SYNTHASE"/>
    <property type="match status" value="1"/>
</dbReference>
<feature type="transmembrane region" description="Helical" evidence="12">
    <location>
        <begin position="181"/>
        <end position="201"/>
    </location>
</feature>
<dbReference type="AlphaFoldDB" id="A0A345XMY9"/>
<evidence type="ECO:0000256" key="7">
    <source>
        <dbReference type="ARBA" id="ARBA00023004"/>
    </source>
</evidence>
<dbReference type="InterPro" id="IPR050450">
    <property type="entry name" value="COX15/CtaA_HemeA_synthase"/>
</dbReference>
<evidence type="ECO:0000256" key="3">
    <source>
        <dbReference type="ARBA" id="ARBA00022692"/>
    </source>
</evidence>
<reference evidence="13 14" key="1">
    <citation type="submission" date="2018-07" db="EMBL/GenBank/DDBJ databases">
        <title>Draft genome of the type strain Streptomyces armeniacus ATCC 15676.</title>
        <authorList>
            <person name="Labana P."/>
            <person name="Gosse J.T."/>
            <person name="Boddy C.N."/>
        </authorList>
    </citation>
    <scope>NUCLEOTIDE SEQUENCE [LARGE SCALE GENOMIC DNA]</scope>
    <source>
        <strain evidence="13 14">ATCC 15676</strain>
    </source>
</reference>
<keyword evidence="7" id="KW-0408">Iron</keyword>
<evidence type="ECO:0000256" key="12">
    <source>
        <dbReference type="SAM" id="Phobius"/>
    </source>
</evidence>
<keyword evidence="14" id="KW-1185">Reference proteome</keyword>
<keyword evidence="4" id="KW-0479">Metal-binding</keyword>
<feature type="transmembrane region" description="Helical" evidence="12">
    <location>
        <begin position="29"/>
        <end position="49"/>
    </location>
</feature>
<evidence type="ECO:0000256" key="5">
    <source>
        <dbReference type="ARBA" id="ARBA00022989"/>
    </source>
</evidence>
<evidence type="ECO:0000256" key="10">
    <source>
        <dbReference type="ARBA" id="ARBA00023157"/>
    </source>
</evidence>
<evidence type="ECO:0000313" key="14">
    <source>
        <dbReference type="Proteomes" id="UP000254425"/>
    </source>
</evidence>
<dbReference type="Pfam" id="PF02628">
    <property type="entry name" value="COX15-CtaA"/>
    <property type="match status" value="1"/>
</dbReference>
<accession>A0A345XMY9</accession>
<feature type="transmembrane region" description="Helical" evidence="12">
    <location>
        <begin position="114"/>
        <end position="134"/>
    </location>
</feature>
<feature type="transmembrane region" description="Helical" evidence="12">
    <location>
        <begin position="140"/>
        <end position="161"/>
    </location>
</feature>
<feature type="transmembrane region" description="Helical" evidence="12">
    <location>
        <begin position="259"/>
        <end position="276"/>
    </location>
</feature>
<evidence type="ECO:0000256" key="9">
    <source>
        <dbReference type="ARBA" id="ARBA00023136"/>
    </source>
</evidence>
<feature type="transmembrane region" description="Helical" evidence="12">
    <location>
        <begin position="85"/>
        <end position="102"/>
    </location>
</feature>
<dbReference type="InterPro" id="IPR003780">
    <property type="entry name" value="COX15/CtaA_fam"/>
</dbReference>